<evidence type="ECO:0000256" key="6">
    <source>
        <dbReference type="ARBA" id="ARBA00022683"/>
    </source>
</evidence>
<feature type="transmembrane region" description="Helical" evidence="12">
    <location>
        <begin position="33"/>
        <end position="53"/>
    </location>
</feature>
<feature type="transmembrane region" description="Helical" evidence="12">
    <location>
        <begin position="73"/>
        <end position="94"/>
    </location>
</feature>
<evidence type="ECO:0000313" key="16">
    <source>
        <dbReference type="Proteomes" id="UP000030066"/>
    </source>
</evidence>
<dbReference type="InterPro" id="IPR036878">
    <property type="entry name" value="Glu_permease_IIB"/>
</dbReference>
<dbReference type="KEGG" id="mgj:MGM1_1120"/>
<feature type="transmembrane region" description="Helical" evidence="12">
    <location>
        <begin position="155"/>
        <end position="178"/>
    </location>
</feature>
<dbReference type="GO" id="GO:0016301">
    <property type="term" value="F:kinase activity"/>
    <property type="evidence" value="ECO:0007669"/>
    <property type="project" value="UniProtKB-KW"/>
</dbReference>
<feature type="transmembrane region" description="Helical" evidence="12">
    <location>
        <begin position="425"/>
        <end position="446"/>
    </location>
</feature>
<feature type="transmembrane region" description="Helical" evidence="12">
    <location>
        <begin position="378"/>
        <end position="395"/>
    </location>
</feature>
<evidence type="ECO:0000256" key="10">
    <source>
        <dbReference type="ARBA" id="ARBA00023136"/>
    </source>
</evidence>
<evidence type="ECO:0000256" key="12">
    <source>
        <dbReference type="SAM" id="Phobius"/>
    </source>
</evidence>
<dbReference type="PROSITE" id="PS51098">
    <property type="entry name" value="PTS_EIIB_TYPE_1"/>
    <property type="match status" value="1"/>
</dbReference>
<evidence type="ECO:0000256" key="11">
    <source>
        <dbReference type="PROSITE-ProRule" id="PRU00421"/>
    </source>
</evidence>
<dbReference type="PANTHER" id="PTHR30009:SF20">
    <property type="entry name" value="PTS SYSTEM GLUCOSE-SPECIFIC EIICB COMPONENT-RELATED"/>
    <property type="match status" value="1"/>
</dbReference>
<organism evidence="15 16">
    <name type="scientific">Candidatus Malacoplasma girerdii</name>
    <dbReference type="NCBI Taxonomy" id="1318617"/>
    <lineage>
        <taxon>Bacteria</taxon>
        <taxon>Bacillati</taxon>
        <taxon>Mycoplasmatota</taxon>
        <taxon>Mycoplasmoidales</taxon>
        <taxon>Mycoplasmoidaceae</taxon>
        <taxon>Malacoplasma</taxon>
    </lineage>
</organism>
<evidence type="ECO:0000256" key="5">
    <source>
        <dbReference type="ARBA" id="ARBA00022679"/>
    </source>
</evidence>
<feature type="domain" description="PTS EIIC type-1" evidence="14">
    <location>
        <begin position="20"/>
        <end position="492"/>
    </location>
</feature>
<dbReference type="Gene3D" id="3.30.1360.60">
    <property type="entry name" value="Glucose permease domain IIB"/>
    <property type="match status" value="1"/>
</dbReference>
<evidence type="ECO:0000256" key="9">
    <source>
        <dbReference type="ARBA" id="ARBA00022989"/>
    </source>
</evidence>
<keyword evidence="16" id="KW-1185">Reference proteome</keyword>
<keyword evidence="8" id="KW-0418">Kinase</keyword>
<dbReference type="Pfam" id="PF02378">
    <property type="entry name" value="PTS_EIIC"/>
    <property type="match status" value="1"/>
</dbReference>
<dbReference type="PANTHER" id="PTHR30009">
    <property type="entry name" value="CYTOCHROME C-TYPE SYNTHESIS PROTEIN AND PTS TRANSMEMBRANE COMPONENT"/>
    <property type="match status" value="1"/>
</dbReference>
<dbReference type="InterPro" id="IPR013013">
    <property type="entry name" value="PTS_EIIC_1"/>
</dbReference>
<evidence type="ECO:0000256" key="4">
    <source>
        <dbReference type="ARBA" id="ARBA00022597"/>
    </source>
</evidence>
<evidence type="ECO:0000256" key="1">
    <source>
        <dbReference type="ARBA" id="ARBA00004651"/>
    </source>
</evidence>
<dbReference type="GO" id="GO:0090563">
    <property type="term" value="F:protein-phosphocysteine-sugar phosphotransferase activity"/>
    <property type="evidence" value="ECO:0007669"/>
    <property type="project" value="TreeGrafter"/>
</dbReference>
<evidence type="ECO:0000256" key="8">
    <source>
        <dbReference type="ARBA" id="ARBA00022777"/>
    </source>
</evidence>
<keyword evidence="9 12" id="KW-1133">Transmembrane helix</keyword>
<keyword evidence="2" id="KW-0813">Transport</keyword>
<keyword evidence="5" id="KW-0808">Transferase</keyword>
<dbReference type="InterPro" id="IPR018113">
    <property type="entry name" value="PTrfase_EIIB_Cys"/>
</dbReference>
<reference evidence="15 16" key="1">
    <citation type="journal article" date="2014" name="PLoS ONE">
        <title>An emerging Mycoplasma associated with trichomoniasis, vaginal infection and disease.</title>
        <authorList>
            <consortium name="Vaginal Microbiome Consortium"/>
            <person name="Fettweis J.M."/>
            <person name="Serrano M.G."/>
            <person name="Huang B."/>
            <person name="Brooks J.P."/>
            <person name="Glascock A.L."/>
            <person name="Sheth N.U."/>
            <person name="Strauss J.F.III."/>
            <person name="Jefferson K.K."/>
            <person name="Buck G.A."/>
        </authorList>
    </citation>
    <scope>NUCLEOTIDE SEQUENCE [LARGE SCALE GENOMIC DNA]</scope>
    <source>
        <strain evidence="15 16">VCU_M1</strain>
    </source>
</reference>
<dbReference type="Pfam" id="PF00367">
    <property type="entry name" value="PTS_EIIB"/>
    <property type="match status" value="1"/>
</dbReference>
<gene>
    <name evidence="15" type="ORF">MGM1_1120</name>
</gene>
<dbReference type="InterPro" id="IPR001996">
    <property type="entry name" value="PTS_IIB_1"/>
</dbReference>
<keyword evidence="6" id="KW-0598">Phosphotransferase system</keyword>
<keyword evidence="3" id="KW-1003">Cell membrane</keyword>
<dbReference type="eggNOG" id="COG1263">
    <property type="taxonomic scope" value="Bacteria"/>
</dbReference>
<accession>A0A097SSD9</accession>
<dbReference type="EMBL" id="CP007711">
    <property type="protein sequence ID" value="AIV03499.1"/>
    <property type="molecule type" value="Genomic_DNA"/>
</dbReference>
<feature type="transmembrane region" description="Helical" evidence="12">
    <location>
        <begin position="101"/>
        <end position="120"/>
    </location>
</feature>
<evidence type="ECO:0000256" key="3">
    <source>
        <dbReference type="ARBA" id="ARBA00022475"/>
    </source>
</evidence>
<evidence type="ECO:0000256" key="2">
    <source>
        <dbReference type="ARBA" id="ARBA00022448"/>
    </source>
</evidence>
<dbReference type="InterPro" id="IPR003352">
    <property type="entry name" value="PTS_EIIC"/>
</dbReference>
<keyword evidence="7 12" id="KW-0812">Transmembrane</keyword>
<keyword evidence="4" id="KW-0762">Sugar transport</keyword>
<dbReference type="GO" id="GO:0008982">
    <property type="term" value="F:protein-N(PI)-phosphohistidine-sugar phosphotransferase activity"/>
    <property type="evidence" value="ECO:0007669"/>
    <property type="project" value="InterPro"/>
</dbReference>
<feature type="domain" description="PTS EIIB type-1" evidence="13">
    <location>
        <begin position="527"/>
        <end position="606"/>
    </location>
</feature>
<dbReference type="GO" id="GO:0009401">
    <property type="term" value="P:phosphoenolpyruvate-dependent sugar phosphotransferase system"/>
    <property type="evidence" value="ECO:0007669"/>
    <property type="project" value="UniProtKB-KW"/>
</dbReference>
<dbReference type="PROSITE" id="PS51103">
    <property type="entry name" value="PTS_EIIC_TYPE_1"/>
    <property type="match status" value="1"/>
</dbReference>
<dbReference type="SUPFAM" id="SSF55604">
    <property type="entry name" value="Glucose permease domain IIB"/>
    <property type="match status" value="1"/>
</dbReference>
<feature type="transmembrane region" description="Helical" evidence="12">
    <location>
        <begin position="198"/>
        <end position="221"/>
    </location>
</feature>
<dbReference type="STRING" id="1318617.MGM1_1120"/>
<dbReference type="AlphaFoldDB" id="A0A097SSD9"/>
<evidence type="ECO:0000256" key="7">
    <source>
        <dbReference type="ARBA" id="ARBA00022692"/>
    </source>
</evidence>
<dbReference type="eggNOG" id="COG1264">
    <property type="taxonomic scope" value="Bacteria"/>
</dbReference>
<proteinExistence type="predicted"/>
<sequence>MIRTKTTIGGNKTTSSGIGSKIKAWFQQLSRGLMLPIAILPIAGLLLGIGGAIGANTSIDDKTAQTVAQVFKGMSEVVFANLPILFCVAVAITFSNDKGGAGFAAVLAYLVFTASQLAFIQSHTVIQNEHEVTIIDSIFWKLHKNHLEGIVGSNLGMLSLNTSIFGGLIIGIVTSYTFNYFSKIQLPTALSFFSGIRLVPIILVPVAFIISVIFLVFWPWIGLGIYYVGTGMQSAPAGVDGLIYGMLGRALMPFGLHHIPIVLAFQTDFGGVLTLNMLTAAKDAGQIDANQYNLMVEAFNNFTKHGTQIIGDQNIWNFINGLPFNTITKTNEPVFAWFKSALGVNAGRFTQDYPTYLGSCIGIGLAMILTSEKSNRKVVAATVGSAMVVAFLTGITEPLEFSFLFVAPLFYYIIYVPLSGLAYMFMILVGAHVGVGFARGFIDLMIYGALPVAKGTKFYFAFPFALGFGLITFVTFYFYIKKANLATPGRNGNTIGLIGKKQYQELKQTAGDQKITKGKDTKKSASETEIKKIIQKLGGKTNLASVSACATRLRITQKKYKKLNNKDFVEFGSYGLIQDKTSVQIIFGGKAAILADKINSIINDHE</sequence>
<evidence type="ECO:0000259" key="14">
    <source>
        <dbReference type="PROSITE" id="PS51103"/>
    </source>
</evidence>
<protein>
    <submittedName>
        <fullName evidence="15">Phosphotransferase system component EIIBC</fullName>
    </submittedName>
</protein>
<dbReference type="HOGENOM" id="CLU_012312_1_0_14"/>
<name>A0A097SSD9_9BACT</name>
<feature type="active site" description="Phosphocysteine intermediate; for EIIB activity" evidence="11">
    <location>
        <position position="549"/>
    </location>
</feature>
<evidence type="ECO:0000313" key="15">
    <source>
        <dbReference type="EMBL" id="AIV03499.1"/>
    </source>
</evidence>
<dbReference type="Proteomes" id="UP000030066">
    <property type="component" value="Chromosome"/>
</dbReference>
<keyword evidence="10 12" id="KW-0472">Membrane</keyword>
<evidence type="ECO:0000259" key="13">
    <source>
        <dbReference type="PROSITE" id="PS51098"/>
    </source>
</evidence>
<feature type="transmembrane region" description="Helical" evidence="12">
    <location>
        <begin position="458"/>
        <end position="480"/>
    </location>
</feature>
<dbReference type="GO" id="GO:0005886">
    <property type="term" value="C:plasma membrane"/>
    <property type="evidence" value="ECO:0007669"/>
    <property type="project" value="UniProtKB-SubCell"/>
</dbReference>
<dbReference type="InterPro" id="IPR050429">
    <property type="entry name" value="PTS_Glucose_EIICBA"/>
</dbReference>
<comment type="subcellular location">
    <subcellularLocation>
        <location evidence="1">Cell membrane</location>
        <topology evidence="1">Multi-pass membrane protein</topology>
    </subcellularLocation>
</comment>